<evidence type="ECO:0000259" key="8">
    <source>
        <dbReference type="PROSITE" id="PS50928"/>
    </source>
</evidence>
<feature type="transmembrane region" description="Helical" evidence="7">
    <location>
        <begin position="102"/>
        <end position="123"/>
    </location>
</feature>
<evidence type="ECO:0000313" key="9">
    <source>
        <dbReference type="EMBL" id="MEQ2425512.1"/>
    </source>
</evidence>
<keyword evidence="3" id="KW-1003">Cell membrane</keyword>
<keyword evidence="4 7" id="KW-0812">Transmembrane</keyword>
<dbReference type="PANTHER" id="PTHR43163:SF6">
    <property type="entry name" value="DIPEPTIDE TRANSPORT SYSTEM PERMEASE PROTEIN DPPB-RELATED"/>
    <property type="match status" value="1"/>
</dbReference>
<dbReference type="CDD" id="cd06261">
    <property type="entry name" value="TM_PBP2"/>
    <property type="match status" value="1"/>
</dbReference>
<dbReference type="Gene3D" id="1.10.3720.10">
    <property type="entry name" value="MetI-like"/>
    <property type="match status" value="1"/>
</dbReference>
<comment type="caution">
    <text evidence="9">The sequence shown here is derived from an EMBL/GenBank/DDBJ whole genome shotgun (WGS) entry which is preliminary data.</text>
</comment>
<sequence length="317" mass="35195">MIKYVGKKIATAAVLILLVSFLVFILMQRLPGDPATIALGDAASAEAIQDYRNSYGLNDPVLVQYWNWITNIFLRWNFGKSILNARDVTTYINERLPNTISIGLPGLVFGVLAGIIVGIISAVKRGTWIDQGLTLIVNFFLGAPRFLVAIFGVIILGLQMHLIPLQGYTAPWVDFGEYVHKAFWPVVVNAIYTTAILARQTRSNMLEVINQDYVRTARANGLSEHKIIFKYTLKNALIPVITIIGLQMRNIVAGAVIIENVFNIPGIGQMLVSGIQQRDYFIVQGCVLIISMVTVFCNLFVDIAYGFIDPRVRKSMG</sequence>
<dbReference type="Pfam" id="PF00528">
    <property type="entry name" value="BPD_transp_1"/>
    <property type="match status" value="1"/>
</dbReference>
<keyword evidence="5 7" id="KW-1133">Transmembrane helix</keyword>
<evidence type="ECO:0000256" key="3">
    <source>
        <dbReference type="ARBA" id="ARBA00022475"/>
    </source>
</evidence>
<feature type="transmembrane region" description="Helical" evidence="7">
    <location>
        <begin position="282"/>
        <end position="308"/>
    </location>
</feature>
<dbReference type="InterPro" id="IPR045621">
    <property type="entry name" value="BPD_transp_1_N"/>
</dbReference>
<dbReference type="PROSITE" id="PS50928">
    <property type="entry name" value="ABC_TM1"/>
    <property type="match status" value="1"/>
</dbReference>
<feature type="transmembrane region" description="Helical" evidence="7">
    <location>
        <begin position="178"/>
        <end position="198"/>
    </location>
</feature>
<accession>A0ABV1D526</accession>
<evidence type="ECO:0000313" key="10">
    <source>
        <dbReference type="Proteomes" id="UP001454086"/>
    </source>
</evidence>
<dbReference type="RefSeq" id="WP_008723764.1">
    <property type="nucleotide sequence ID" value="NZ_JAJFEB010000001.1"/>
</dbReference>
<keyword evidence="2 7" id="KW-0813">Transport</keyword>
<gene>
    <name evidence="9" type="ORF">WMQ36_11050</name>
</gene>
<evidence type="ECO:0000256" key="6">
    <source>
        <dbReference type="ARBA" id="ARBA00023136"/>
    </source>
</evidence>
<organism evidence="9 10">
    <name type="scientific">Enterocloster hominis</name>
    <name type="common">ex Hitch et al. 2024</name>
    <dbReference type="NCBI Taxonomy" id="1917870"/>
    <lineage>
        <taxon>Bacteria</taxon>
        <taxon>Bacillati</taxon>
        <taxon>Bacillota</taxon>
        <taxon>Clostridia</taxon>
        <taxon>Lachnospirales</taxon>
        <taxon>Lachnospiraceae</taxon>
        <taxon>Enterocloster</taxon>
    </lineage>
</organism>
<name>A0ABV1D526_9FIRM</name>
<dbReference type="SUPFAM" id="SSF161098">
    <property type="entry name" value="MetI-like"/>
    <property type="match status" value="1"/>
</dbReference>
<comment type="subcellular location">
    <subcellularLocation>
        <location evidence="1 7">Cell membrane</location>
        <topology evidence="1 7">Multi-pass membrane protein</topology>
    </subcellularLocation>
</comment>
<keyword evidence="6 7" id="KW-0472">Membrane</keyword>
<feature type="transmembrane region" description="Helical" evidence="7">
    <location>
        <begin position="9"/>
        <end position="27"/>
    </location>
</feature>
<dbReference type="EMBL" id="JBBMFM010000034">
    <property type="protein sequence ID" value="MEQ2425512.1"/>
    <property type="molecule type" value="Genomic_DNA"/>
</dbReference>
<dbReference type="Proteomes" id="UP001454086">
    <property type="component" value="Unassembled WGS sequence"/>
</dbReference>
<evidence type="ECO:0000256" key="1">
    <source>
        <dbReference type="ARBA" id="ARBA00004651"/>
    </source>
</evidence>
<evidence type="ECO:0000256" key="7">
    <source>
        <dbReference type="RuleBase" id="RU363032"/>
    </source>
</evidence>
<feature type="transmembrane region" description="Helical" evidence="7">
    <location>
        <begin position="236"/>
        <end position="262"/>
    </location>
</feature>
<feature type="transmembrane region" description="Helical" evidence="7">
    <location>
        <begin position="135"/>
        <end position="158"/>
    </location>
</feature>
<feature type="domain" description="ABC transmembrane type-1" evidence="8">
    <location>
        <begin position="96"/>
        <end position="301"/>
    </location>
</feature>
<proteinExistence type="inferred from homology"/>
<dbReference type="InterPro" id="IPR035906">
    <property type="entry name" value="MetI-like_sf"/>
</dbReference>
<comment type="similarity">
    <text evidence="7">Belongs to the binding-protein-dependent transport system permease family.</text>
</comment>
<reference evidence="9 10" key="1">
    <citation type="submission" date="2024-03" db="EMBL/GenBank/DDBJ databases">
        <title>Human intestinal bacterial collection.</title>
        <authorList>
            <person name="Pauvert C."/>
            <person name="Hitch T.C.A."/>
            <person name="Clavel T."/>
        </authorList>
    </citation>
    <scope>NUCLEOTIDE SEQUENCE [LARGE SCALE GENOMIC DNA]</scope>
    <source>
        <strain evidence="9 10">CLA-SR-H021</strain>
    </source>
</reference>
<dbReference type="Pfam" id="PF19300">
    <property type="entry name" value="BPD_transp_1_N"/>
    <property type="match status" value="1"/>
</dbReference>
<dbReference type="PANTHER" id="PTHR43163">
    <property type="entry name" value="DIPEPTIDE TRANSPORT SYSTEM PERMEASE PROTEIN DPPB-RELATED"/>
    <property type="match status" value="1"/>
</dbReference>
<keyword evidence="10" id="KW-1185">Reference proteome</keyword>
<evidence type="ECO:0000256" key="4">
    <source>
        <dbReference type="ARBA" id="ARBA00022692"/>
    </source>
</evidence>
<evidence type="ECO:0000256" key="5">
    <source>
        <dbReference type="ARBA" id="ARBA00022989"/>
    </source>
</evidence>
<protein>
    <submittedName>
        <fullName evidence="9">ABC transporter permease</fullName>
    </submittedName>
</protein>
<dbReference type="InterPro" id="IPR000515">
    <property type="entry name" value="MetI-like"/>
</dbReference>
<evidence type="ECO:0000256" key="2">
    <source>
        <dbReference type="ARBA" id="ARBA00022448"/>
    </source>
</evidence>